<dbReference type="Proteomes" id="UP000240883">
    <property type="component" value="Unassembled WGS sequence"/>
</dbReference>
<feature type="domain" description="BTB" evidence="1">
    <location>
        <begin position="7"/>
        <end position="78"/>
    </location>
</feature>
<dbReference type="PANTHER" id="PTHR47843">
    <property type="entry name" value="BTB DOMAIN-CONTAINING PROTEIN-RELATED"/>
    <property type="match status" value="1"/>
</dbReference>
<gene>
    <name evidence="2" type="ORF">BS50DRAFT_452829</name>
</gene>
<dbReference type="SUPFAM" id="SSF54695">
    <property type="entry name" value="POZ domain"/>
    <property type="match status" value="1"/>
</dbReference>
<evidence type="ECO:0000313" key="3">
    <source>
        <dbReference type="Proteomes" id="UP000240883"/>
    </source>
</evidence>
<dbReference type="PROSITE" id="PS50097">
    <property type="entry name" value="BTB"/>
    <property type="match status" value="1"/>
</dbReference>
<reference evidence="2 3" key="1">
    <citation type="journal article" date="2018" name="Front. Microbiol.">
        <title>Genome-Wide Analysis of Corynespora cassiicola Leaf Fall Disease Putative Effectors.</title>
        <authorList>
            <person name="Lopez D."/>
            <person name="Ribeiro S."/>
            <person name="Label P."/>
            <person name="Fumanal B."/>
            <person name="Venisse J.S."/>
            <person name="Kohler A."/>
            <person name="de Oliveira R.R."/>
            <person name="Labutti K."/>
            <person name="Lipzen A."/>
            <person name="Lail K."/>
            <person name="Bauer D."/>
            <person name="Ohm R.A."/>
            <person name="Barry K.W."/>
            <person name="Spatafora J."/>
            <person name="Grigoriev I.V."/>
            <person name="Martin F.M."/>
            <person name="Pujade-Renaud V."/>
        </authorList>
    </citation>
    <scope>NUCLEOTIDE SEQUENCE [LARGE SCALE GENOMIC DNA]</scope>
    <source>
        <strain evidence="2 3">Philippines</strain>
    </source>
</reference>
<proteinExistence type="predicted"/>
<dbReference type="InterPro" id="IPR000210">
    <property type="entry name" value="BTB/POZ_dom"/>
</dbReference>
<dbReference type="Pfam" id="PF00651">
    <property type="entry name" value="BTB"/>
    <property type="match status" value="1"/>
</dbReference>
<dbReference type="PANTHER" id="PTHR47843:SF2">
    <property type="entry name" value="BTB DOMAIN-CONTAINING PROTEIN"/>
    <property type="match status" value="1"/>
</dbReference>
<keyword evidence="3" id="KW-1185">Reference proteome</keyword>
<evidence type="ECO:0000259" key="1">
    <source>
        <dbReference type="PROSITE" id="PS50097"/>
    </source>
</evidence>
<dbReference type="AlphaFoldDB" id="A0A2T2NA93"/>
<evidence type="ECO:0000313" key="2">
    <source>
        <dbReference type="EMBL" id="PSN62365.1"/>
    </source>
</evidence>
<dbReference type="OrthoDB" id="1022638at2759"/>
<dbReference type="Gene3D" id="3.30.710.10">
    <property type="entry name" value="Potassium Channel Kv1.1, Chain A"/>
    <property type="match status" value="1"/>
</dbReference>
<dbReference type="STRING" id="1448308.A0A2T2NA93"/>
<dbReference type="SMART" id="SM00225">
    <property type="entry name" value="BTB"/>
    <property type="match status" value="1"/>
</dbReference>
<organism evidence="2 3">
    <name type="scientific">Corynespora cassiicola Philippines</name>
    <dbReference type="NCBI Taxonomy" id="1448308"/>
    <lineage>
        <taxon>Eukaryota</taxon>
        <taxon>Fungi</taxon>
        <taxon>Dikarya</taxon>
        <taxon>Ascomycota</taxon>
        <taxon>Pezizomycotina</taxon>
        <taxon>Dothideomycetes</taxon>
        <taxon>Pleosporomycetidae</taxon>
        <taxon>Pleosporales</taxon>
        <taxon>Corynesporascaceae</taxon>
        <taxon>Corynespora</taxon>
    </lineage>
</organism>
<protein>
    <recommendedName>
        <fullName evidence="1">BTB domain-containing protein</fullName>
    </recommendedName>
</protein>
<accession>A0A2T2NA93</accession>
<dbReference type="CDD" id="cd18186">
    <property type="entry name" value="BTB_POZ_ZBTB_KLHL-like"/>
    <property type="match status" value="1"/>
</dbReference>
<sequence length="134" mass="15127">SSFDQSAMVVIHVGKAPNQKDFCAHQSILTARSEFFRRALNGPWKESQMRAITLSDESAEAFGLYLHGIYTNQFAVRAGNLESIRTVGRDHYIAEIYLEYQLLFEIYVLADFLQDLKAKNSLMEAIFEVANTGG</sequence>
<feature type="non-terminal residue" evidence="2">
    <location>
        <position position="134"/>
    </location>
</feature>
<dbReference type="EMBL" id="KZ678141">
    <property type="protein sequence ID" value="PSN62365.1"/>
    <property type="molecule type" value="Genomic_DNA"/>
</dbReference>
<feature type="non-terminal residue" evidence="2">
    <location>
        <position position="1"/>
    </location>
</feature>
<name>A0A2T2NA93_CORCC</name>
<dbReference type="InterPro" id="IPR011333">
    <property type="entry name" value="SKP1/BTB/POZ_sf"/>
</dbReference>